<evidence type="ECO:0000313" key="3">
    <source>
        <dbReference type="Proteomes" id="UP000314294"/>
    </source>
</evidence>
<accession>A0A4Z2GYB6</accession>
<dbReference type="Proteomes" id="UP000314294">
    <property type="component" value="Unassembled WGS sequence"/>
</dbReference>
<organism evidence="2 3">
    <name type="scientific">Liparis tanakae</name>
    <name type="common">Tanaka's snailfish</name>
    <dbReference type="NCBI Taxonomy" id="230148"/>
    <lineage>
        <taxon>Eukaryota</taxon>
        <taxon>Metazoa</taxon>
        <taxon>Chordata</taxon>
        <taxon>Craniata</taxon>
        <taxon>Vertebrata</taxon>
        <taxon>Euteleostomi</taxon>
        <taxon>Actinopterygii</taxon>
        <taxon>Neopterygii</taxon>
        <taxon>Teleostei</taxon>
        <taxon>Neoteleostei</taxon>
        <taxon>Acanthomorphata</taxon>
        <taxon>Eupercaria</taxon>
        <taxon>Perciformes</taxon>
        <taxon>Cottioidei</taxon>
        <taxon>Cottales</taxon>
        <taxon>Liparidae</taxon>
        <taxon>Liparis</taxon>
    </lineage>
</organism>
<dbReference type="EMBL" id="SRLO01000384">
    <property type="protein sequence ID" value="TNN58260.1"/>
    <property type="molecule type" value="Genomic_DNA"/>
</dbReference>
<evidence type="ECO:0000256" key="1">
    <source>
        <dbReference type="SAM" id="MobiDB-lite"/>
    </source>
</evidence>
<name>A0A4Z2GYB6_9TELE</name>
<feature type="region of interest" description="Disordered" evidence="1">
    <location>
        <begin position="1"/>
        <end position="23"/>
    </location>
</feature>
<comment type="caution">
    <text evidence="2">The sequence shown here is derived from an EMBL/GenBank/DDBJ whole genome shotgun (WGS) entry which is preliminary data.</text>
</comment>
<gene>
    <name evidence="2" type="ORF">EYF80_031500</name>
</gene>
<protein>
    <submittedName>
        <fullName evidence="2">Uncharacterized protein</fullName>
    </submittedName>
</protein>
<keyword evidence="3" id="KW-1185">Reference proteome</keyword>
<dbReference type="AlphaFoldDB" id="A0A4Z2GYB6"/>
<evidence type="ECO:0000313" key="2">
    <source>
        <dbReference type="EMBL" id="TNN58260.1"/>
    </source>
</evidence>
<reference evidence="2 3" key="1">
    <citation type="submission" date="2019-03" db="EMBL/GenBank/DDBJ databases">
        <title>First draft genome of Liparis tanakae, snailfish: a comprehensive survey of snailfish specific genes.</title>
        <authorList>
            <person name="Kim W."/>
            <person name="Song I."/>
            <person name="Jeong J.-H."/>
            <person name="Kim D."/>
            <person name="Kim S."/>
            <person name="Ryu S."/>
            <person name="Song J.Y."/>
            <person name="Lee S.K."/>
        </authorList>
    </citation>
    <scope>NUCLEOTIDE SEQUENCE [LARGE SCALE GENOMIC DNA]</scope>
    <source>
        <tissue evidence="2">Muscle</tissue>
    </source>
</reference>
<sequence length="63" mass="6924">MEEDEEEEEHSWRERGCPGPRSDQLGRLFLFPFGQSDAAAQENVRGVSCPRSAGDLTCGTAPL</sequence>
<proteinExistence type="predicted"/>